<dbReference type="GO" id="GO:0005886">
    <property type="term" value="C:plasma membrane"/>
    <property type="evidence" value="ECO:0007669"/>
    <property type="project" value="UniProtKB-SubCell"/>
</dbReference>
<comment type="caution">
    <text evidence="9">The sequence shown here is derived from an EMBL/GenBank/DDBJ whole genome shotgun (WGS) entry which is preliminary data.</text>
</comment>
<keyword evidence="5 7" id="KW-1133">Transmembrane helix</keyword>
<dbReference type="PANTHER" id="PTHR30252:SF4">
    <property type="entry name" value="CARBON STARVATION"/>
    <property type="match status" value="1"/>
</dbReference>
<keyword evidence="6 7" id="KW-0472">Membrane</keyword>
<accession>A0A9D0ZL30</accession>
<gene>
    <name evidence="9" type="ORF">IAD32_09045</name>
</gene>
<proteinExistence type="inferred from homology"/>
<dbReference type="PANTHER" id="PTHR30252">
    <property type="entry name" value="INNER MEMBRANE PEPTIDE TRANSPORTER"/>
    <property type="match status" value="1"/>
</dbReference>
<comment type="similarity">
    <text evidence="2">Belongs to the peptide transporter carbon starvation (CstA) (TC 2.A.114) family.</text>
</comment>
<dbReference type="Pfam" id="PF02554">
    <property type="entry name" value="CstA"/>
    <property type="match status" value="2"/>
</dbReference>
<evidence type="ECO:0000256" key="5">
    <source>
        <dbReference type="ARBA" id="ARBA00022989"/>
    </source>
</evidence>
<feature type="transmembrane region" description="Helical" evidence="7">
    <location>
        <begin position="359"/>
        <end position="377"/>
    </location>
</feature>
<dbReference type="GO" id="GO:0009267">
    <property type="term" value="P:cellular response to starvation"/>
    <property type="evidence" value="ECO:0007669"/>
    <property type="project" value="InterPro"/>
</dbReference>
<feature type="domain" description="CstA N-terminal" evidence="8">
    <location>
        <begin position="158"/>
        <end position="277"/>
    </location>
</feature>
<evidence type="ECO:0000256" key="1">
    <source>
        <dbReference type="ARBA" id="ARBA00004651"/>
    </source>
</evidence>
<evidence type="ECO:0000256" key="2">
    <source>
        <dbReference type="ARBA" id="ARBA00007755"/>
    </source>
</evidence>
<sequence>MLTFVCAIVLLIGGYFLYGKLTEKIFRPDDRPTPAVDHPDGVDYVPMKTWRIFLIQLLNIAGTGPIFGALMGAVFGPVVFLWIVFGSILGGAVHDYMSGMISVRLNGASVSEMVGKYLGKIAKQIMRVFSVVLLILVGTVFTTSPAALLARLTPDWMNTTFWIVVILLYYFLATLLPIDKLIGKLYPIFGAVLLAMAIGIIGGLIAGGYQLPEMTFENLHPEGQPVWPFMFITVACGAVSGFHATQSPMMARCLKQEKDGRKVFYGAMIAESVIALVWAAAGVAFYGATGGLQNALAELGQSGVVYDISVSLLGIAGGALAIVGVVACPVSSGDTAFRSARLTIADWFKIDQSKMRKRLVITIPLLAAGAILTQLDFDVIWRYFSWSNQTLAMITLWAAAIYLAGNAKKWWYSVICAIPAAFMSGVSSTYILMAEEGFRLSQDISYPIGIAFALVCTVLYVVKAGGRKNQRLRAHR</sequence>
<evidence type="ECO:0000259" key="8">
    <source>
        <dbReference type="Pfam" id="PF02554"/>
    </source>
</evidence>
<evidence type="ECO:0000256" key="4">
    <source>
        <dbReference type="ARBA" id="ARBA00022692"/>
    </source>
</evidence>
<feature type="transmembrane region" description="Helical" evidence="7">
    <location>
        <begin position="66"/>
        <end position="93"/>
    </location>
</feature>
<evidence type="ECO:0000256" key="7">
    <source>
        <dbReference type="SAM" id="Phobius"/>
    </source>
</evidence>
<evidence type="ECO:0000256" key="6">
    <source>
        <dbReference type="ARBA" id="ARBA00023136"/>
    </source>
</evidence>
<feature type="transmembrane region" description="Helical" evidence="7">
    <location>
        <begin position="308"/>
        <end position="331"/>
    </location>
</feature>
<feature type="transmembrane region" description="Helical" evidence="7">
    <location>
        <begin position="444"/>
        <end position="462"/>
    </location>
</feature>
<organism evidence="9 10">
    <name type="scientific">Candidatus Scatavimonas merdigallinarum</name>
    <dbReference type="NCBI Taxonomy" id="2840914"/>
    <lineage>
        <taxon>Bacteria</taxon>
        <taxon>Bacillati</taxon>
        <taxon>Bacillota</taxon>
        <taxon>Clostridia</taxon>
        <taxon>Eubacteriales</taxon>
        <taxon>Oscillospiraceae</taxon>
        <taxon>Oscillospiraceae incertae sedis</taxon>
        <taxon>Candidatus Scatavimonas</taxon>
    </lineage>
</organism>
<feature type="transmembrane region" description="Helical" evidence="7">
    <location>
        <begin position="185"/>
        <end position="206"/>
    </location>
</feature>
<dbReference type="InterPro" id="IPR003706">
    <property type="entry name" value="CstA_N"/>
</dbReference>
<feature type="transmembrane region" description="Helical" evidence="7">
    <location>
        <begin position="264"/>
        <end position="288"/>
    </location>
</feature>
<evidence type="ECO:0000313" key="10">
    <source>
        <dbReference type="Proteomes" id="UP000886787"/>
    </source>
</evidence>
<feature type="transmembrane region" description="Helical" evidence="7">
    <location>
        <begin position="160"/>
        <end position="178"/>
    </location>
</feature>
<name>A0A9D0ZL30_9FIRM</name>
<feature type="transmembrane region" description="Helical" evidence="7">
    <location>
        <begin position="383"/>
        <end position="403"/>
    </location>
</feature>
<keyword evidence="3" id="KW-1003">Cell membrane</keyword>
<dbReference type="InterPro" id="IPR051605">
    <property type="entry name" value="CstA"/>
</dbReference>
<dbReference type="EMBL" id="DVFW01000048">
    <property type="protein sequence ID" value="HIQ81406.1"/>
    <property type="molecule type" value="Genomic_DNA"/>
</dbReference>
<evidence type="ECO:0000313" key="9">
    <source>
        <dbReference type="EMBL" id="HIQ81406.1"/>
    </source>
</evidence>
<feature type="transmembrane region" description="Helical" evidence="7">
    <location>
        <begin position="128"/>
        <end position="148"/>
    </location>
</feature>
<protein>
    <submittedName>
        <fullName evidence="9">Carbon starvation protein A</fullName>
    </submittedName>
</protein>
<keyword evidence="4 7" id="KW-0812">Transmembrane</keyword>
<evidence type="ECO:0000256" key="3">
    <source>
        <dbReference type="ARBA" id="ARBA00022475"/>
    </source>
</evidence>
<feature type="transmembrane region" description="Helical" evidence="7">
    <location>
        <begin position="226"/>
        <end position="244"/>
    </location>
</feature>
<dbReference type="Proteomes" id="UP000886787">
    <property type="component" value="Unassembled WGS sequence"/>
</dbReference>
<reference evidence="9" key="2">
    <citation type="journal article" date="2021" name="PeerJ">
        <title>Extensive microbial diversity within the chicken gut microbiome revealed by metagenomics and culture.</title>
        <authorList>
            <person name="Gilroy R."/>
            <person name="Ravi A."/>
            <person name="Getino M."/>
            <person name="Pursley I."/>
            <person name="Horton D.L."/>
            <person name="Alikhan N.F."/>
            <person name="Baker D."/>
            <person name="Gharbi K."/>
            <person name="Hall N."/>
            <person name="Watson M."/>
            <person name="Adriaenssens E.M."/>
            <person name="Foster-Nyarko E."/>
            <person name="Jarju S."/>
            <person name="Secka A."/>
            <person name="Antonio M."/>
            <person name="Oren A."/>
            <person name="Chaudhuri R.R."/>
            <person name="La Ragione R."/>
            <person name="Hildebrand F."/>
            <person name="Pallen M.J."/>
        </authorList>
    </citation>
    <scope>NUCLEOTIDE SEQUENCE</scope>
    <source>
        <strain evidence="9">ChiSjej1B19-3389</strain>
    </source>
</reference>
<feature type="domain" description="CstA N-terminal" evidence="8">
    <location>
        <begin position="3"/>
        <end position="145"/>
    </location>
</feature>
<comment type="subcellular location">
    <subcellularLocation>
        <location evidence="1">Cell membrane</location>
        <topology evidence="1">Multi-pass membrane protein</topology>
    </subcellularLocation>
</comment>
<dbReference type="AlphaFoldDB" id="A0A9D0ZL30"/>
<reference evidence="9" key="1">
    <citation type="submission" date="2020-10" db="EMBL/GenBank/DDBJ databases">
        <authorList>
            <person name="Gilroy R."/>
        </authorList>
    </citation>
    <scope>NUCLEOTIDE SEQUENCE</scope>
    <source>
        <strain evidence="9">ChiSjej1B19-3389</strain>
    </source>
</reference>
<feature type="transmembrane region" description="Helical" evidence="7">
    <location>
        <begin position="410"/>
        <end position="432"/>
    </location>
</feature>